<proteinExistence type="predicted"/>
<protein>
    <submittedName>
        <fullName evidence="2">Predicted small integral membrane protein</fullName>
    </submittedName>
</protein>
<keyword evidence="1" id="KW-0472">Membrane</keyword>
<keyword evidence="1" id="KW-0812">Transmembrane</keyword>
<evidence type="ECO:0000256" key="1">
    <source>
        <dbReference type="SAM" id="Phobius"/>
    </source>
</evidence>
<gene>
    <name evidence="2" type="ORF">NCTC13292_02044</name>
</gene>
<sequence>MKAKDDSNHFNNFAKRVSHAVGHSGSFIIALSLVLIWLVTGPLFHFSDTWQLIINTGTTIITFLMVFLIQNTQNRDTKILNLKIDELIKTKKNARNSILDLDKLSDEDLKKLEEEYKKLCKDK</sequence>
<dbReference type="RefSeq" id="WP_115221676.1">
    <property type="nucleotide sequence ID" value="NZ_CAXYJE010000002.1"/>
</dbReference>
<organism evidence="2 3">
    <name type="scientific">Legionella donaldsonii</name>
    <dbReference type="NCBI Taxonomy" id="45060"/>
    <lineage>
        <taxon>Bacteria</taxon>
        <taxon>Pseudomonadati</taxon>
        <taxon>Pseudomonadota</taxon>
        <taxon>Gammaproteobacteria</taxon>
        <taxon>Legionellales</taxon>
        <taxon>Legionellaceae</taxon>
        <taxon>Legionella</taxon>
    </lineage>
</organism>
<name>A0A378J6H9_9GAMM</name>
<dbReference type="Proteomes" id="UP000254677">
    <property type="component" value="Unassembled WGS sequence"/>
</dbReference>
<dbReference type="InterPro" id="IPR007251">
    <property type="entry name" value="Iron_permease_Fet4"/>
</dbReference>
<dbReference type="GO" id="GO:0055085">
    <property type="term" value="P:transmembrane transport"/>
    <property type="evidence" value="ECO:0007669"/>
    <property type="project" value="InterPro"/>
</dbReference>
<keyword evidence="3" id="KW-1185">Reference proteome</keyword>
<evidence type="ECO:0000313" key="2">
    <source>
        <dbReference type="EMBL" id="STX43225.1"/>
    </source>
</evidence>
<feature type="transmembrane region" description="Helical" evidence="1">
    <location>
        <begin position="50"/>
        <end position="69"/>
    </location>
</feature>
<keyword evidence="1" id="KW-1133">Transmembrane helix</keyword>
<feature type="transmembrane region" description="Helical" evidence="1">
    <location>
        <begin position="21"/>
        <end position="44"/>
    </location>
</feature>
<dbReference type="Pfam" id="PF04120">
    <property type="entry name" value="Iron_permease"/>
    <property type="match status" value="1"/>
</dbReference>
<accession>A0A378J6H9</accession>
<dbReference type="EMBL" id="UGOA01000001">
    <property type="protein sequence ID" value="STX43225.1"/>
    <property type="molecule type" value="Genomic_DNA"/>
</dbReference>
<evidence type="ECO:0000313" key="3">
    <source>
        <dbReference type="Proteomes" id="UP000254677"/>
    </source>
</evidence>
<dbReference type="AlphaFoldDB" id="A0A378J6H9"/>
<reference evidence="2 3" key="1">
    <citation type="submission" date="2018-06" db="EMBL/GenBank/DDBJ databases">
        <authorList>
            <consortium name="Pathogen Informatics"/>
            <person name="Doyle S."/>
        </authorList>
    </citation>
    <scope>NUCLEOTIDE SEQUENCE [LARGE SCALE GENOMIC DNA]</scope>
    <source>
        <strain evidence="2 3">NCTC13292</strain>
    </source>
</reference>
<dbReference type="OrthoDB" id="119761at2"/>